<keyword evidence="2" id="KW-0521">NADP</keyword>
<comment type="similarity">
    <text evidence="1">Belongs to the short-chain dehydrogenases/reductases (SDR) family.</text>
</comment>
<dbReference type="Gene3D" id="3.40.50.720">
    <property type="entry name" value="NAD(P)-binding Rossmann-like Domain"/>
    <property type="match status" value="1"/>
</dbReference>
<dbReference type="EMBL" id="QZBM01000095">
    <property type="protein sequence ID" value="THZ24814.1"/>
    <property type="molecule type" value="Genomic_DNA"/>
</dbReference>
<dbReference type="SUPFAM" id="SSF51735">
    <property type="entry name" value="NAD(P)-binding Rossmann-fold domains"/>
    <property type="match status" value="1"/>
</dbReference>
<sequence length="349" mass="38044">MPHGNMIGLQRRSVIDLCMLGHIYDCLTLCCSLLSSIMFGLFGGKSFEPAKDIPDLSGKVIIVTGGNTGLGKESVLQLAKHNPSQIYLAARTESKATSAIEEIKSQVPNAKVEFLSLDLTDFDSVKSAAETFKQKEQRLDILLNNAGVMAMPYSKTKQGYEIQFGTNHMGHALFTKLLLPTLLKTAEEPNADVRIVTLSSEGHNLAPRSCGVIYDQAAAETFGPWGRYGSAKLANILYSRGLTAHYPSLTCVAVHPGVIKTELYNSTERDNALIRYGLAAVGNIFMASVPQGTKNQLWAATAAKEEVRKAYFFTTPVGSASQGSGFAKDQKGVDKLWEWTEEELKKHGY</sequence>
<dbReference type="InterPro" id="IPR036291">
    <property type="entry name" value="NAD(P)-bd_dom_sf"/>
</dbReference>
<evidence type="ECO:0000256" key="4">
    <source>
        <dbReference type="SAM" id="Phobius"/>
    </source>
</evidence>
<protein>
    <submittedName>
        <fullName evidence="5">NAD(P)-binding protein</fullName>
    </submittedName>
</protein>
<dbReference type="PANTHER" id="PTHR24320">
    <property type="entry name" value="RETINOL DEHYDROGENASE"/>
    <property type="match status" value="1"/>
</dbReference>
<feature type="transmembrane region" description="Helical" evidence="4">
    <location>
        <begin position="21"/>
        <end position="42"/>
    </location>
</feature>
<reference evidence="5 6" key="1">
    <citation type="submission" date="2018-10" db="EMBL/GenBank/DDBJ databases">
        <title>Fifty Aureobasidium pullulans genomes reveal a recombining polyextremotolerant generalist.</title>
        <authorList>
            <person name="Gostincar C."/>
            <person name="Turk M."/>
            <person name="Zajc J."/>
            <person name="Gunde-Cimerman N."/>
        </authorList>
    </citation>
    <scope>NUCLEOTIDE SEQUENCE [LARGE SCALE GENOMIC DNA]</scope>
    <source>
        <strain evidence="5 6">EXF-3863</strain>
    </source>
</reference>
<keyword evidence="4" id="KW-0472">Membrane</keyword>
<evidence type="ECO:0000256" key="2">
    <source>
        <dbReference type="ARBA" id="ARBA00022857"/>
    </source>
</evidence>
<evidence type="ECO:0000256" key="1">
    <source>
        <dbReference type="ARBA" id="ARBA00006484"/>
    </source>
</evidence>
<keyword evidence="4" id="KW-0812">Transmembrane</keyword>
<keyword evidence="4" id="KW-1133">Transmembrane helix</keyword>
<name>A0A4S9TJ20_AURPU</name>
<keyword evidence="3" id="KW-0560">Oxidoreductase</keyword>
<dbReference type="Proteomes" id="UP000308005">
    <property type="component" value="Unassembled WGS sequence"/>
</dbReference>
<dbReference type="InterPro" id="IPR002347">
    <property type="entry name" value="SDR_fam"/>
</dbReference>
<proteinExistence type="inferred from homology"/>
<dbReference type="PANTHER" id="PTHR24320:SF282">
    <property type="entry name" value="WW DOMAIN-CONTAINING OXIDOREDUCTASE"/>
    <property type="match status" value="1"/>
</dbReference>
<dbReference type="Pfam" id="PF00106">
    <property type="entry name" value="adh_short"/>
    <property type="match status" value="1"/>
</dbReference>
<dbReference type="GO" id="GO:0016491">
    <property type="term" value="F:oxidoreductase activity"/>
    <property type="evidence" value="ECO:0007669"/>
    <property type="project" value="UniProtKB-KW"/>
</dbReference>
<evidence type="ECO:0000313" key="5">
    <source>
        <dbReference type="EMBL" id="THZ24814.1"/>
    </source>
</evidence>
<accession>A0A4S9TJ20</accession>
<dbReference type="AlphaFoldDB" id="A0A4S9TJ20"/>
<dbReference type="PRINTS" id="PR00081">
    <property type="entry name" value="GDHRDH"/>
</dbReference>
<organism evidence="5 6">
    <name type="scientific">Aureobasidium pullulans</name>
    <name type="common">Black yeast</name>
    <name type="synonym">Pullularia pullulans</name>
    <dbReference type="NCBI Taxonomy" id="5580"/>
    <lineage>
        <taxon>Eukaryota</taxon>
        <taxon>Fungi</taxon>
        <taxon>Dikarya</taxon>
        <taxon>Ascomycota</taxon>
        <taxon>Pezizomycotina</taxon>
        <taxon>Dothideomycetes</taxon>
        <taxon>Dothideomycetidae</taxon>
        <taxon>Dothideales</taxon>
        <taxon>Saccotheciaceae</taxon>
        <taxon>Aureobasidium</taxon>
    </lineage>
</organism>
<evidence type="ECO:0000313" key="6">
    <source>
        <dbReference type="Proteomes" id="UP000308005"/>
    </source>
</evidence>
<gene>
    <name evidence="5" type="ORF">D6C91_03175</name>
</gene>
<comment type="caution">
    <text evidence="5">The sequence shown here is derived from an EMBL/GenBank/DDBJ whole genome shotgun (WGS) entry which is preliminary data.</text>
</comment>
<evidence type="ECO:0000256" key="3">
    <source>
        <dbReference type="ARBA" id="ARBA00023002"/>
    </source>
</evidence>